<evidence type="ECO:0000259" key="5">
    <source>
        <dbReference type="Pfam" id="PF01494"/>
    </source>
</evidence>
<feature type="domain" description="Phenol hydroxylase-like C-terminal dimerisation" evidence="6">
    <location>
        <begin position="417"/>
        <end position="616"/>
    </location>
</feature>
<dbReference type="GO" id="GO:0071949">
    <property type="term" value="F:FAD binding"/>
    <property type="evidence" value="ECO:0007669"/>
    <property type="project" value="InterPro"/>
</dbReference>
<keyword evidence="3" id="KW-0274">FAD</keyword>
<dbReference type="InterPro" id="IPR036188">
    <property type="entry name" value="FAD/NAD-bd_sf"/>
</dbReference>
<feature type="domain" description="FAD-binding" evidence="5">
    <location>
        <begin position="5"/>
        <end position="374"/>
    </location>
</feature>
<dbReference type="PANTHER" id="PTHR43004">
    <property type="entry name" value="TRK SYSTEM POTASSIUM UPTAKE PROTEIN"/>
    <property type="match status" value="1"/>
</dbReference>
<dbReference type="GO" id="GO:0016709">
    <property type="term" value="F:oxidoreductase activity, acting on paired donors, with incorporation or reduction of molecular oxygen, NAD(P)H as one donor, and incorporation of one atom of oxygen"/>
    <property type="evidence" value="ECO:0007669"/>
    <property type="project" value="UniProtKB-ARBA"/>
</dbReference>
<accession>A0A438N1Z0</accession>
<dbReference type="Pfam" id="PF01494">
    <property type="entry name" value="FAD_binding_3"/>
    <property type="match status" value="1"/>
</dbReference>
<proteinExistence type="inferred from homology"/>
<dbReference type="AlphaFoldDB" id="A0A438N1Z0"/>
<dbReference type="PANTHER" id="PTHR43004:SF20">
    <property type="entry name" value="2-MONOOXYGENASE, PUTATIVE (AFU_ORTHOLOGUE AFUA_1G13660)-RELATED"/>
    <property type="match status" value="1"/>
</dbReference>
<comment type="similarity">
    <text evidence="1">Belongs to the PheA/TfdB FAD monooxygenase family.</text>
</comment>
<name>A0A438N1Z0_EXOME</name>
<dbReference type="InterPro" id="IPR038220">
    <property type="entry name" value="PHOX_C_sf"/>
</dbReference>
<dbReference type="SUPFAM" id="SSF54373">
    <property type="entry name" value="FAD-linked reductases, C-terminal domain"/>
    <property type="match status" value="1"/>
</dbReference>
<dbReference type="Gene3D" id="3.50.50.60">
    <property type="entry name" value="FAD/NAD(P)-binding domain"/>
    <property type="match status" value="1"/>
</dbReference>
<reference evidence="7 8" key="1">
    <citation type="submission" date="2017-03" db="EMBL/GenBank/DDBJ databases">
        <title>Genomes of endolithic fungi from Antarctica.</title>
        <authorList>
            <person name="Coleine C."/>
            <person name="Masonjones S."/>
            <person name="Stajich J.E."/>
        </authorList>
    </citation>
    <scope>NUCLEOTIDE SEQUENCE [LARGE SCALE GENOMIC DNA]</scope>
    <source>
        <strain evidence="7 8">CCFEE 6314</strain>
    </source>
</reference>
<dbReference type="SUPFAM" id="SSF52833">
    <property type="entry name" value="Thioredoxin-like"/>
    <property type="match status" value="1"/>
</dbReference>
<keyword evidence="2" id="KW-0285">Flavoprotein</keyword>
<evidence type="ECO:0000256" key="1">
    <source>
        <dbReference type="ARBA" id="ARBA00007801"/>
    </source>
</evidence>
<dbReference type="InterPro" id="IPR012941">
    <property type="entry name" value="Phe_hydrox_C_dim_dom"/>
</dbReference>
<dbReference type="Pfam" id="PF07976">
    <property type="entry name" value="Phe_hydrox_dim"/>
    <property type="match status" value="1"/>
</dbReference>
<evidence type="ECO:0000256" key="3">
    <source>
        <dbReference type="ARBA" id="ARBA00022827"/>
    </source>
</evidence>
<dbReference type="EMBL" id="NAJM01000027">
    <property type="protein sequence ID" value="RVX69748.1"/>
    <property type="molecule type" value="Genomic_DNA"/>
</dbReference>
<dbReference type="Proteomes" id="UP000288859">
    <property type="component" value="Unassembled WGS sequence"/>
</dbReference>
<dbReference type="PRINTS" id="PR00420">
    <property type="entry name" value="RNGMNOXGNASE"/>
</dbReference>
<dbReference type="InterPro" id="IPR050641">
    <property type="entry name" value="RIFMO-like"/>
</dbReference>
<evidence type="ECO:0000259" key="6">
    <source>
        <dbReference type="Pfam" id="PF07976"/>
    </source>
</evidence>
<sequence>MIEQYDLVIVGAGPAGLMAAAWASVYGLKTNLIDKRASPVVNGHADGLQSRTIEILHSFGFGDQIYKEANRLQEVCFWNPDSRGIISRTDRIPDTIPGISRFQQSVLHQGRIERYFFDFIRKSSKVQVVRPIAPTKLHIDEKRALEDDSYPISLTLQTPTDHVKEGYTNAPETTIKCRYLVGCDGAHSWVRDQFGIQMDGEQTESVWGVMDIVPITNFPDIRMRCAIHSESSGTIMVIPRERNLVRLYIQLASFSPALGERFDRSTVTPRTIFQAAQKILQPYEISYDYCEWWTVYQIGQRVGNKYSVKDRVFLAGDAVHSHSPKAGQGMNVSMQDTYNLVWKIASVVKKTTKRSILATYETERRTIAQELIEFDRRFSSMFSGRPARDIADEAGISMKEFKATFEKGNIFTSGISVKYGPSVLVQEPRKISNEQKSSSMNPWLGGIEIGRRFPSFQVVHQADATPIHLGDKLKSDGRWRLVVFCGDLTDKASVARLDRVGERLCQPSSLSRRLMIGDDTITSPPIEVLLVHSSPRRSIELVDLPDVFVRVGPTKQYDYYRVFADDSTYHHGHGNAYRGYDVDKETGCSALLRPDQYIGWMGGLEDYEQMEQYLSCIFR</sequence>
<evidence type="ECO:0000256" key="4">
    <source>
        <dbReference type="ARBA" id="ARBA00023002"/>
    </source>
</evidence>
<evidence type="ECO:0000313" key="7">
    <source>
        <dbReference type="EMBL" id="RVX69748.1"/>
    </source>
</evidence>
<comment type="caution">
    <text evidence="7">The sequence shown here is derived from an EMBL/GenBank/DDBJ whole genome shotgun (WGS) entry which is preliminary data.</text>
</comment>
<evidence type="ECO:0000313" key="8">
    <source>
        <dbReference type="Proteomes" id="UP000288859"/>
    </source>
</evidence>
<dbReference type="VEuPathDB" id="FungiDB:PV10_02107"/>
<evidence type="ECO:0008006" key="9">
    <source>
        <dbReference type="Google" id="ProtNLM"/>
    </source>
</evidence>
<evidence type="ECO:0000256" key="2">
    <source>
        <dbReference type="ARBA" id="ARBA00022630"/>
    </source>
</evidence>
<dbReference type="SUPFAM" id="SSF51905">
    <property type="entry name" value="FAD/NAD(P)-binding domain"/>
    <property type="match status" value="1"/>
</dbReference>
<protein>
    <recommendedName>
        <fullName evidence="9">Phenol 2-monooxygenase</fullName>
    </recommendedName>
</protein>
<organism evidence="7 8">
    <name type="scientific">Exophiala mesophila</name>
    <name type="common">Black yeast-like fungus</name>
    <dbReference type="NCBI Taxonomy" id="212818"/>
    <lineage>
        <taxon>Eukaryota</taxon>
        <taxon>Fungi</taxon>
        <taxon>Dikarya</taxon>
        <taxon>Ascomycota</taxon>
        <taxon>Pezizomycotina</taxon>
        <taxon>Eurotiomycetes</taxon>
        <taxon>Chaetothyriomycetidae</taxon>
        <taxon>Chaetothyriales</taxon>
        <taxon>Herpotrichiellaceae</taxon>
        <taxon>Exophiala</taxon>
    </lineage>
</organism>
<dbReference type="CDD" id="cd02979">
    <property type="entry name" value="PHOX_C"/>
    <property type="match status" value="1"/>
</dbReference>
<dbReference type="InterPro" id="IPR002938">
    <property type="entry name" value="FAD-bd"/>
</dbReference>
<dbReference type="OrthoDB" id="1716816at2759"/>
<dbReference type="Gene3D" id="3.40.30.20">
    <property type="match status" value="1"/>
</dbReference>
<keyword evidence="4" id="KW-0560">Oxidoreductase</keyword>
<dbReference type="InterPro" id="IPR036249">
    <property type="entry name" value="Thioredoxin-like_sf"/>
</dbReference>
<gene>
    <name evidence="7" type="ORF">B0A52_06393</name>
</gene>
<dbReference type="Gene3D" id="3.30.9.10">
    <property type="entry name" value="D-Amino Acid Oxidase, subunit A, domain 2"/>
    <property type="match status" value="1"/>
</dbReference>